<evidence type="ECO:0000313" key="1">
    <source>
        <dbReference type="EMBL" id="KAH9417119.1"/>
    </source>
</evidence>
<evidence type="ECO:0000313" key="2">
    <source>
        <dbReference type="Proteomes" id="UP000887458"/>
    </source>
</evidence>
<gene>
    <name evidence="1" type="ORF">DERP_013289</name>
</gene>
<proteinExistence type="predicted"/>
<reference evidence="1 2" key="1">
    <citation type="journal article" date="2018" name="J. Allergy Clin. Immunol.">
        <title>High-quality assembly of Dermatophagoides pteronyssinus genome and transcriptome reveals a wide range of novel allergens.</title>
        <authorList>
            <person name="Liu X.Y."/>
            <person name="Yang K.Y."/>
            <person name="Wang M.Q."/>
            <person name="Kwok J.S."/>
            <person name="Zeng X."/>
            <person name="Yang Z."/>
            <person name="Xiao X.J."/>
            <person name="Lau C.P."/>
            <person name="Li Y."/>
            <person name="Huang Z.M."/>
            <person name="Ba J.G."/>
            <person name="Yim A.K."/>
            <person name="Ouyang C.Y."/>
            <person name="Ngai S.M."/>
            <person name="Chan T.F."/>
            <person name="Leung E.L."/>
            <person name="Liu L."/>
            <person name="Liu Z.G."/>
            <person name="Tsui S.K."/>
        </authorList>
    </citation>
    <scope>NUCLEOTIDE SEQUENCE [LARGE SCALE GENOMIC DNA]</scope>
    <source>
        <strain evidence="1">Derp</strain>
    </source>
</reference>
<organism evidence="1 2">
    <name type="scientific">Dermatophagoides pteronyssinus</name>
    <name type="common">European house dust mite</name>
    <dbReference type="NCBI Taxonomy" id="6956"/>
    <lineage>
        <taxon>Eukaryota</taxon>
        <taxon>Metazoa</taxon>
        <taxon>Ecdysozoa</taxon>
        <taxon>Arthropoda</taxon>
        <taxon>Chelicerata</taxon>
        <taxon>Arachnida</taxon>
        <taxon>Acari</taxon>
        <taxon>Acariformes</taxon>
        <taxon>Sarcoptiformes</taxon>
        <taxon>Astigmata</taxon>
        <taxon>Psoroptidia</taxon>
        <taxon>Analgoidea</taxon>
        <taxon>Pyroglyphidae</taxon>
        <taxon>Dermatophagoidinae</taxon>
        <taxon>Dermatophagoides</taxon>
    </lineage>
</organism>
<comment type="caution">
    <text evidence="1">The sequence shown here is derived from an EMBL/GenBank/DDBJ whole genome shotgun (WGS) entry which is preliminary data.</text>
</comment>
<name>A0ABQ8J3G8_DERPT</name>
<accession>A0ABQ8J3G8</accession>
<protein>
    <submittedName>
        <fullName evidence="1">Uncharacterized protein</fullName>
    </submittedName>
</protein>
<sequence length="62" mass="7115">MSFFVSGPNIDNNNKKFSLQLQIIFIKDFLSFSYGSSKDFEPKERMVGDPNNALCLVNCEFE</sequence>
<dbReference type="Proteomes" id="UP000887458">
    <property type="component" value="Unassembled WGS sequence"/>
</dbReference>
<dbReference type="EMBL" id="NJHN03000081">
    <property type="protein sequence ID" value="KAH9417119.1"/>
    <property type="molecule type" value="Genomic_DNA"/>
</dbReference>
<keyword evidence="2" id="KW-1185">Reference proteome</keyword>
<reference evidence="1 2" key="2">
    <citation type="journal article" date="2022" name="Mol. Biol. Evol.">
        <title>Comparative Genomics Reveals Insights into the Divergent Evolution of Astigmatic Mites and Household Pest Adaptations.</title>
        <authorList>
            <person name="Xiong Q."/>
            <person name="Wan A.T."/>
            <person name="Liu X."/>
            <person name="Fung C.S."/>
            <person name="Xiao X."/>
            <person name="Malainual N."/>
            <person name="Hou J."/>
            <person name="Wang L."/>
            <person name="Wang M."/>
            <person name="Yang K.Y."/>
            <person name="Cui Y."/>
            <person name="Leung E.L."/>
            <person name="Nong W."/>
            <person name="Shin S.K."/>
            <person name="Au S.W."/>
            <person name="Jeong K.Y."/>
            <person name="Chew F.T."/>
            <person name="Hui J.H."/>
            <person name="Leung T.F."/>
            <person name="Tungtrongchitr A."/>
            <person name="Zhong N."/>
            <person name="Liu Z."/>
            <person name="Tsui S.K."/>
        </authorList>
    </citation>
    <scope>NUCLEOTIDE SEQUENCE [LARGE SCALE GENOMIC DNA]</scope>
    <source>
        <strain evidence="1">Derp</strain>
    </source>
</reference>